<dbReference type="InterPro" id="IPR015947">
    <property type="entry name" value="PUA-like_sf"/>
</dbReference>
<comment type="similarity">
    <text evidence="2">Belongs to the N(4)-acetylcytidine amidohydrolase family.</text>
</comment>
<dbReference type="EMBL" id="MKEK01000001">
    <property type="protein sequence ID" value="OEY68556.1"/>
    <property type="molecule type" value="Genomic_DNA"/>
</dbReference>
<comment type="caution">
    <text evidence="4">The sequence shown here is derived from an EMBL/GenBank/DDBJ whole genome shotgun (WGS) entry which is preliminary data.</text>
</comment>
<dbReference type="Proteomes" id="UP000242258">
    <property type="component" value="Unassembled WGS sequence"/>
</dbReference>
<dbReference type="Gene3D" id="2.30.130.30">
    <property type="entry name" value="Hypothetical protein"/>
    <property type="match status" value="1"/>
</dbReference>
<dbReference type="STRING" id="1628148.BI198_02435"/>
<comment type="catalytic activity">
    <reaction evidence="2">
        <text>N(4)-acetyl-2'-deoxycytidine + H2O = 2'-deoxycytidine + acetate + H(+)</text>
        <dbReference type="Rhea" id="RHEA:62936"/>
        <dbReference type="ChEBI" id="CHEBI:15377"/>
        <dbReference type="ChEBI" id="CHEBI:15378"/>
        <dbReference type="ChEBI" id="CHEBI:15698"/>
        <dbReference type="ChEBI" id="CHEBI:30089"/>
        <dbReference type="ChEBI" id="CHEBI:146133"/>
        <dbReference type="EC" id="3.5.1.135"/>
    </reaction>
</comment>
<dbReference type="HAMAP" id="MF_00684">
    <property type="entry name" value="ac4C_amidohydr"/>
    <property type="match status" value="1"/>
</dbReference>
<proteinExistence type="inferred from homology"/>
<organism evidence="4 5">
    <name type="scientific">Rheinheimera salexigens</name>
    <dbReference type="NCBI Taxonomy" id="1628148"/>
    <lineage>
        <taxon>Bacteria</taxon>
        <taxon>Pseudomonadati</taxon>
        <taxon>Pseudomonadota</taxon>
        <taxon>Gammaproteobacteria</taxon>
        <taxon>Chromatiales</taxon>
        <taxon>Chromatiaceae</taxon>
        <taxon>Rheinheimera</taxon>
    </lineage>
</organism>
<sequence>MKASSINTAEPAPTLMTFFTRFEADILAGKKTITIRDGSESNYLPGSTVTLATHESGRVFGQAKILTVTPILFSALSNLHAEQENMSLDELKQVITDIYPSEQQLFVVSFQHIVKA</sequence>
<dbReference type="InterPro" id="IPR008314">
    <property type="entry name" value="AC4CH"/>
</dbReference>
<dbReference type="SMART" id="SM01022">
    <property type="entry name" value="ASCH"/>
    <property type="match status" value="1"/>
</dbReference>
<dbReference type="PIRSF" id="PIRSF029143">
    <property type="entry name" value="UCP029143"/>
    <property type="match status" value="1"/>
</dbReference>
<dbReference type="Pfam" id="PF04266">
    <property type="entry name" value="ASCH"/>
    <property type="match status" value="1"/>
</dbReference>
<protein>
    <recommendedName>
        <fullName evidence="2">N(4)-acetylcytidine amidohydrolase</fullName>
        <shortName evidence="2">ac4C amidohydrolase</shortName>
        <ecNumber evidence="2">3.5.1.135</ecNumber>
    </recommendedName>
</protein>
<dbReference type="PANTHER" id="PTHR38088">
    <property type="entry name" value="UCP029143 FAMILY PROTEIN"/>
    <property type="match status" value="1"/>
</dbReference>
<dbReference type="CDD" id="cd06552">
    <property type="entry name" value="ASCH_yqfb_like"/>
    <property type="match status" value="1"/>
</dbReference>
<dbReference type="AlphaFoldDB" id="A0A1E7Q349"/>
<feature type="active site" description="Proton donor" evidence="2">
    <location>
        <position position="84"/>
    </location>
</feature>
<name>A0A1E7Q349_9GAMM</name>
<dbReference type="SUPFAM" id="SSF88697">
    <property type="entry name" value="PUA domain-like"/>
    <property type="match status" value="1"/>
</dbReference>
<comment type="catalytic activity">
    <reaction evidence="2">
        <text>N(4)-acetylcytosine + H2O = cytosine + acetate + H(+)</text>
        <dbReference type="Rhea" id="RHEA:62940"/>
        <dbReference type="ChEBI" id="CHEBI:15377"/>
        <dbReference type="ChEBI" id="CHEBI:15378"/>
        <dbReference type="ChEBI" id="CHEBI:16040"/>
        <dbReference type="ChEBI" id="CHEBI:30089"/>
        <dbReference type="ChEBI" id="CHEBI:146134"/>
        <dbReference type="EC" id="3.5.1.135"/>
    </reaction>
</comment>
<dbReference type="OrthoDB" id="8590202at2"/>
<evidence type="ECO:0000256" key="1">
    <source>
        <dbReference type="ARBA" id="ARBA00022801"/>
    </source>
</evidence>
<keyword evidence="5" id="KW-1185">Reference proteome</keyword>
<feature type="active site" description="Proton acceptor" evidence="2">
    <location>
        <position position="31"/>
    </location>
</feature>
<reference evidence="5" key="1">
    <citation type="submission" date="2016-09" db="EMBL/GenBank/DDBJ databases">
        <authorList>
            <person name="Wan X."/>
            <person name="Hou S."/>
        </authorList>
    </citation>
    <scope>NUCLEOTIDE SEQUENCE [LARGE SCALE GENOMIC DNA]</scope>
    <source>
        <strain evidence="5">KH87</strain>
    </source>
</reference>
<dbReference type="PANTHER" id="PTHR38088:SF2">
    <property type="entry name" value="UCP029143 FAMILY PROTEIN"/>
    <property type="match status" value="1"/>
</dbReference>
<dbReference type="GO" id="GO:0005829">
    <property type="term" value="C:cytosol"/>
    <property type="evidence" value="ECO:0007669"/>
    <property type="project" value="TreeGrafter"/>
</dbReference>
<evidence type="ECO:0000259" key="3">
    <source>
        <dbReference type="SMART" id="SM01022"/>
    </source>
</evidence>
<gene>
    <name evidence="4" type="ORF">BI198_02435</name>
</gene>
<keyword evidence="1 2" id="KW-0378">Hydrolase</keyword>
<evidence type="ECO:0000313" key="5">
    <source>
        <dbReference type="Proteomes" id="UP000242258"/>
    </source>
</evidence>
<dbReference type="NCBIfam" id="NF003443">
    <property type="entry name" value="PRK04980.1"/>
    <property type="match status" value="1"/>
</dbReference>
<dbReference type="InterPro" id="IPR007374">
    <property type="entry name" value="ASCH_domain"/>
</dbReference>
<dbReference type="EC" id="3.5.1.135" evidence="2"/>
<evidence type="ECO:0000256" key="2">
    <source>
        <dbReference type="HAMAP-Rule" id="MF_00684"/>
    </source>
</evidence>
<comment type="catalytic activity">
    <reaction evidence="2">
        <text>N(4)-acetylcytidine + H2O = cytidine + acetate + H(+)</text>
        <dbReference type="Rhea" id="RHEA:62932"/>
        <dbReference type="ChEBI" id="CHEBI:15377"/>
        <dbReference type="ChEBI" id="CHEBI:15378"/>
        <dbReference type="ChEBI" id="CHEBI:17562"/>
        <dbReference type="ChEBI" id="CHEBI:30089"/>
        <dbReference type="ChEBI" id="CHEBI:70989"/>
        <dbReference type="EC" id="3.5.1.135"/>
    </reaction>
</comment>
<feature type="domain" description="ASCH" evidence="3">
    <location>
        <begin position="16"/>
        <end position="114"/>
    </location>
</feature>
<dbReference type="GO" id="GO:0016813">
    <property type="term" value="F:hydrolase activity, acting on carbon-nitrogen (but not peptide) bonds, in linear amidines"/>
    <property type="evidence" value="ECO:0007669"/>
    <property type="project" value="UniProtKB-UniRule"/>
</dbReference>
<feature type="active site" description="Nucleophile" evidence="2">
    <location>
        <position position="34"/>
    </location>
</feature>
<comment type="function">
    <text evidence="2">Catalyzes the hydrolysis of N(4)-acetylcytidine (ac4C).</text>
</comment>
<accession>A0A1E7Q349</accession>
<evidence type="ECO:0000313" key="4">
    <source>
        <dbReference type="EMBL" id="OEY68556.1"/>
    </source>
</evidence>